<gene>
    <name evidence="2" type="ORF">Plo01_35980</name>
</gene>
<name>A0A8J3RP71_9ACTN</name>
<keyword evidence="3" id="KW-1185">Reference proteome</keyword>
<organism evidence="2 3">
    <name type="scientific">Planobispora longispora</name>
    <dbReference type="NCBI Taxonomy" id="28887"/>
    <lineage>
        <taxon>Bacteria</taxon>
        <taxon>Bacillati</taxon>
        <taxon>Actinomycetota</taxon>
        <taxon>Actinomycetes</taxon>
        <taxon>Streptosporangiales</taxon>
        <taxon>Streptosporangiaceae</taxon>
        <taxon>Planobispora</taxon>
    </lineage>
</organism>
<protein>
    <submittedName>
        <fullName evidence="2">Uncharacterized protein</fullName>
    </submittedName>
</protein>
<evidence type="ECO:0000256" key="1">
    <source>
        <dbReference type="SAM" id="MobiDB-lite"/>
    </source>
</evidence>
<sequence>MAITGVQNVTNVRGSGVQFINTENSGNNRIISPQQTVNVGNCWVPWARNENELIGHSLLIIDTTTDQVLWYIWQRWAPDGDFVRASQKGWEDPGTPIPGESTPGHSINLWIAENEIRADRV</sequence>
<reference evidence="2 3" key="1">
    <citation type="submission" date="2021-01" db="EMBL/GenBank/DDBJ databases">
        <title>Whole genome shotgun sequence of Planobispora longispora NBRC 13918.</title>
        <authorList>
            <person name="Komaki H."/>
            <person name="Tamura T."/>
        </authorList>
    </citation>
    <scope>NUCLEOTIDE SEQUENCE [LARGE SCALE GENOMIC DNA]</scope>
    <source>
        <strain evidence="2 3">NBRC 13918</strain>
    </source>
</reference>
<dbReference type="AlphaFoldDB" id="A0A8J3RP71"/>
<comment type="caution">
    <text evidence="2">The sequence shown here is derived from an EMBL/GenBank/DDBJ whole genome shotgun (WGS) entry which is preliminary data.</text>
</comment>
<evidence type="ECO:0000313" key="3">
    <source>
        <dbReference type="Proteomes" id="UP000616724"/>
    </source>
</evidence>
<evidence type="ECO:0000313" key="2">
    <source>
        <dbReference type="EMBL" id="GIH77169.1"/>
    </source>
</evidence>
<proteinExistence type="predicted"/>
<dbReference type="EMBL" id="BOOH01000026">
    <property type="protein sequence ID" value="GIH77169.1"/>
    <property type="molecule type" value="Genomic_DNA"/>
</dbReference>
<dbReference type="Proteomes" id="UP000616724">
    <property type="component" value="Unassembled WGS sequence"/>
</dbReference>
<feature type="region of interest" description="Disordered" evidence="1">
    <location>
        <begin position="84"/>
        <end position="104"/>
    </location>
</feature>
<accession>A0A8J3RP71</accession>